<evidence type="ECO:0000256" key="2">
    <source>
        <dbReference type="ARBA" id="ARBA00022801"/>
    </source>
</evidence>
<dbReference type="InterPro" id="IPR013783">
    <property type="entry name" value="Ig-like_fold"/>
</dbReference>
<evidence type="ECO:0000313" key="12">
    <source>
        <dbReference type="Proteomes" id="UP000281915"/>
    </source>
</evidence>
<feature type="domain" description="Glycoside hydrolase family 9" evidence="9">
    <location>
        <begin position="154"/>
        <end position="589"/>
    </location>
</feature>
<evidence type="ECO:0000313" key="11">
    <source>
        <dbReference type="EMBL" id="RNB76731.1"/>
    </source>
</evidence>
<dbReference type="CDD" id="cd02850">
    <property type="entry name" value="E_set_Cellulase_N"/>
    <property type="match status" value="1"/>
</dbReference>
<evidence type="ECO:0000256" key="7">
    <source>
        <dbReference type="RuleBase" id="RU361166"/>
    </source>
</evidence>
<evidence type="ECO:0000256" key="3">
    <source>
        <dbReference type="ARBA" id="ARBA00023277"/>
    </source>
</evidence>
<keyword evidence="8" id="KW-1133">Transmembrane helix</keyword>
<evidence type="ECO:0000256" key="6">
    <source>
        <dbReference type="PROSITE-ProRule" id="PRU10060"/>
    </source>
</evidence>
<keyword evidence="4 6" id="KW-0326">Glycosidase</keyword>
<keyword evidence="8" id="KW-0812">Transmembrane</keyword>
<dbReference type="SUPFAM" id="SSF48208">
    <property type="entry name" value="Six-hairpin glycosidases"/>
    <property type="match status" value="1"/>
</dbReference>
<dbReference type="SUPFAM" id="SSF81296">
    <property type="entry name" value="E set domains"/>
    <property type="match status" value="1"/>
</dbReference>
<sequence length="598" mass="66001">MGSIRSKDGVHLQGDPIMLKGKIHSSRWTGWMVVLALLAVLAVLYLTREDITSPPHLVNPQPATREIGINQAGYAPSAVKIAYTTTAVGEFSLVDLQANHAVFRGVPTISQKERNSGKPVYQMDFSSFQKPGVYQIQLSNGRGSAPFAISDHVYQSIYQTAMRSYELQRCGIALADTVSHVHHEACHLAPAQVIGGQGGERDVTGGWHDAGDYGKYTANAGMTTAQLLLAYELAPMTLKNTSLSLPQADEGERVAHAGEPDALAVIRVELDWMRKMQREDGAVHHSVKTAEFPGMILPEEDRQPQYLYPVSTPDTAIFAAAMARASRVYHSYDEPYAQMLLDASKKAWAFLEGSSELLVPESVQAYRIKSDKQSRVWAAAELYFATGDLRYRSYVEKNLGELELRPKKLTPSYWQHTSAMTIITLAMHQRTDWELTQQMRNLLIRHADQVVSRINQTAYGTVLQARDYDWASTKTSLGYGVHLAVAYQMEPKPAYLAAMSRQLDWVLGANPLAQSFVTGIGMFSPVHPHHRYSAASGILVPGLLVGGPNANANDNVAPQKQGAKSYVDDVRSFATNEYAIDYNAPLVVVAGFLHERRN</sequence>
<feature type="transmembrane region" description="Helical" evidence="8">
    <location>
        <begin position="28"/>
        <end position="47"/>
    </location>
</feature>
<comment type="catalytic activity">
    <reaction evidence="7">
        <text>Endohydrolysis of (1-&gt;4)-beta-D-glucosidic linkages in cellulose, lichenin and cereal beta-D-glucans.</text>
        <dbReference type="EC" id="3.2.1.4"/>
    </reaction>
</comment>
<feature type="active site" evidence="6">
    <location>
        <position position="577"/>
    </location>
</feature>
<dbReference type="InterPro" id="IPR004197">
    <property type="entry name" value="Cellulase_Ig-like"/>
</dbReference>
<dbReference type="InterPro" id="IPR033126">
    <property type="entry name" value="Glyco_hydro_9_Asp/Glu_AS"/>
</dbReference>
<comment type="similarity">
    <text evidence="1 6 7">Belongs to the glycosyl hydrolase 9 (cellulase E) family.</text>
</comment>
<name>A0A3M8CMH6_9BACL</name>
<dbReference type="EC" id="3.2.1.4" evidence="7"/>
<dbReference type="AlphaFoldDB" id="A0A3M8CMH6"/>
<dbReference type="Pfam" id="PF02927">
    <property type="entry name" value="CelD_N"/>
    <property type="match status" value="1"/>
</dbReference>
<dbReference type="PROSITE" id="PS00698">
    <property type="entry name" value="GH9_3"/>
    <property type="match status" value="1"/>
</dbReference>
<dbReference type="GO" id="GO:0008810">
    <property type="term" value="F:cellulase activity"/>
    <property type="evidence" value="ECO:0007669"/>
    <property type="project" value="UniProtKB-EC"/>
</dbReference>
<evidence type="ECO:0000256" key="4">
    <source>
        <dbReference type="ARBA" id="ARBA00023295"/>
    </source>
</evidence>
<dbReference type="PANTHER" id="PTHR22298">
    <property type="entry name" value="ENDO-1,4-BETA-GLUCANASE"/>
    <property type="match status" value="1"/>
</dbReference>
<evidence type="ECO:0000259" key="9">
    <source>
        <dbReference type="Pfam" id="PF00759"/>
    </source>
</evidence>
<evidence type="ECO:0000256" key="8">
    <source>
        <dbReference type="SAM" id="Phobius"/>
    </source>
</evidence>
<dbReference type="GO" id="GO:0030245">
    <property type="term" value="P:cellulose catabolic process"/>
    <property type="evidence" value="ECO:0007669"/>
    <property type="project" value="UniProtKB-KW"/>
</dbReference>
<dbReference type="InterPro" id="IPR012341">
    <property type="entry name" value="6hp_glycosidase-like_sf"/>
</dbReference>
<dbReference type="Proteomes" id="UP000281915">
    <property type="component" value="Unassembled WGS sequence"/>
</dbReference>
<dbReference type="Pfam" id="PF00759">
    <property type="entry name" value="Glyco_hydro_9"/>
    <property type="match status" value="1"/>
</dbReference>
<reference evidence="11 12" key="1">
    <citation type="submission" date="2018-10" db="EMBL/GenBank/DDBJ databases">
        <title>Phylogenomics of Brevibacillus.</title>
        <authorList>
            <person name="Dunlap C."/>
        </authorList>
    </citation>
    <scope>NUCLEOTIDE SEQUENCE [LARGE SCALE GENOMIC DNA]</scope>
    <source>
        <strain evidence="11 12">JCM 15085</strain>
    </source>
</reference>
<dbReference type="InterPro" id="IPR014756">
    <property type="entry name" value="Ig_E-set"/>
</dbReference>
<evidence type="ECO:0000256" key="1">
    <source>
        <dbReference type="ARBA" id="ARBA00007072"/>
    </source>
</evidence>
<dbReference type="Gene3D" id="2.60.40.10">
    <property type="entry name" value="Immunoglobulins"/>
    <property type="match status" value="1"/>
</dbReference>
<protein>
    <recommendedName>
        <fullName evidence="7">Endoglucanase</fullName>
        <ecNumber evidence="7">3.2.1.4</ecNumber>
    </recommendedName>
</protein>
<dbReference type="InterPro" id="IPR001701">
    <property type="entry name" value="Glyco_hydro_9"/>
</dbReference>
<evidence type="ECO:0000256" key="5">
    <source>
        <dbReference type="ARBA" id="ARBA00023326"/>
    </source>
</evidence>
<feature type="active site" evidence="6">
    <location>
        <position position="568"/>
    </location>
</feature>
<organism evidence="11 12">
    <name type="scientific">Brevibacillus panacihumi</name>
    <dbReference type="NCBI Taxonomy" id="497735"/>
    <lineage>
        <taxon>Bacteria</taxon>
        <taxon>Bacillati</taxon>
        <taxon>Bacillota</taxon>
        <taxon>Bacilli</taxon>
        <taxon>Bacillales</taxon>
        <taxon>Paenibacillaceae</taxon>
        <taxon>Brevibacillus</taxon>
    </lineage>
</organism>
<keyword evidence="2 6" id="KW-0378">Hydrolase</keyword>
<dbReference type="InterPro" id="IPR008928">
    <property type="entry name" value="6-hairpin_glycosidase_sf"/>
</dbReference>
<proteinExistence type="inferred from homology"/>
<gene>
    <name evidence="11" type="ORF">EDM58_17010</name>
</gene>
<dbReference type="Gene3D" id="1.50.10.10">
    <property type="match status" value="1"/>
</dbReference>
<comment type="caution">
    <text evidence="11">The sequence shown here is derived from an EMBL/GenBank/DDBJ whole genome shotgun (WGS) entry which is preliminary data.</text>
</comment>
<feature type="domain" description="Cellulase Ig-like" evidence="10">
    <location>
        <begin position="64"/>
        <end position="139"/>
    </location>
</feature>
<keyword evidence="8" id="KW-0472">Membrane</keyword>
<evidence type="ECO:0000259" key="10">
    <source>
        <dbReference type="Pfam" id="PF02927"/>
    </source>
</evidence>
<dbReference type="EMBL" id="RHHT01000035">
    <property type="protein sequence ID" value="RNB76731.1"/>
    <property type="molecule type" value="Genomic_DNA"/>
</dbReference>
<accession>A0A3M8CMH6</accession>
<keyword evidence="7" id="KW-0136">Cellulose degradation</keyword>
<keyword evidence="3 6" id="KW-0119">Carbohydrate metabolism</keyword>
<keyword evidence="5 6" id="KW-0624">Polysaccharide degradation</keyword>